<dbReference type="KEGG" id="hdo:MUK72_09425"/>
<sequence length="63" mass="7089">MRTIVPITRFRTGKTVCCSRRRFDIVCSDNIFVVNAHETTVAAFADVDPELCNQPITVRFSGL</sequence>
<name>A0AAX3AMG8_HALDO</name>
<proteinExistence type="predicted"/>
<dbReference type="AlphaFoldDB" id="A0AAX3AMG8"/>
<dbReference type="Proteomes" id="UP000830542">
    <property type="component" value="Chromosome"/>
</dbReference>
<reference evidence="1" key="1">
    <citation type="submission" date="2022-04" db="EMBL/GenBank/DDBJ databases">
        <title>Sequencing and genomic assembly of Halococcus dombrowskii.</title>
        <authorList>
            <person name="Lim S.W."/>
            <person name="MacLea K.S."/>
        </authorList>
    </citation>
    <scope>NUCLEOTIDE SEQUENCE</scope>
    <source>
        <strain evidence="1">H4</strain>
    </source>
</reference>
<dbReference type="EMBL" id="CP095005">
    <property type="protein sequence ID" value="UOO94190.1"/>
    <property type="molecule type" value="Genomic_DNA"/>
</dbReference>
<dbReference type="GeneID" id="71762067"/>
<gene>
    <name evidence="1" type="ORF">MUK72_09425</name>
</gene>
<accession>A0AAX3AMG8</accession>
<evidence type="ECO:0000313" key="2">
    <source>
        <dbReference type="Proteomes" id="UP000830542"/>
    </source>
</evidence>
<evidence type="ECO:0000313" key="1">
    <source>
        <dbReference type="EMBL" id="UOO94190.1"/>
    </source>
</evidence>
<protein>
    <submittedName>
        <fullName evidence="1">Uncharacterized protein</fullName>
    </submittedName>
</protein>
<dbReference type="RefSeq" id="WP_244699421.1">
    <property type="nucleotide sequence ID" value="NZ_CP095005.1"/>
</dbReference>
<keyword evidence="2" id="KW-1185">Reference proteome</keyword>
<organism evidence="1 2">
    <name type="scientific">Halococcus dombrowskii</name>
    <dbReference type="NCBI Taxonomy" id="179637"/>
    <lineage>
        <taxon>Archaea</taxon>
        <taxon>Methanobacteriati</taxon>
        <taxon>Methanobacteriota</taxon>
        <taxon>Stenosarchaea group</taxon>
        <taxon>Halobacteria</taxon>
        <taxon>Halobacteriales</taxon>
        <taxon>Halococcaceae</taxon>
        <taxon>Halococcus</taxon>
    </lineage>
</organism>